<comment type="similarity">
    <text evidence="3 20">Belongs to the phospholipase A1 family.</text>
</comment>
<dbReference type="CDD" id="cd00541">
    <property type="entry name" value="OMPLA"/>
    <property type="match status" value="1"/>
</dbReference>
<dbReference type="PANTHER" id="PTHR40457">
    <property type="entry name" value="PHOSPHOLIPASE A1"/>
    <property type="match status" value="1"/>
</dbReference>
<name>A0A839UNA9_9GAMM</name>
<keyword evidence="17 20" id="KW-0998">Cell outer membrane</keyword>
<dbReference type="EMBL" id="JACHXZ010000001">
    <property type="protein sequence ID" value="MBB3166855.1"/>
    <property type="molecule type" value="Genomic_DNA"/>
</dbReference>
<accession>A0A839UNA9</accession>
<evidence type="ECO:0000256" key="20">
    <source>
        <dbReference type="RuleBase" id="RU366027"/>
    </source>
</evidence>
<keyword evidence="12 20" id="KW-0378">Hydrolase</keyword>
<keyword evidence="9" id="KW-0812">Transmembrane</keyword>
<feature type="binding site" description="in dimeric form" evidence="19">
    <location>
        <position position="196"/>
    </location>
    <ligand>
        <name>Ca(2+)</name>
        <dbReference type="ChEBI" id="CHEBI:29108"/>
        <label>1</label>
    </ligand>
</feature>
<keyword evidence="10 19" id="KW-0479">Metal-binding</keyword>
<comment type="catalytic activity">
    <reaction evidence="2 20">
        <text>a 1,2-diacyl-sn-glycero-3-phosphocholine + H2O = a 1-acyl-sn-glycero-3-phosphocholine + a fatty acid + H(+)</text>
        <dbReference type="Rhea" id="RHEA:15801"/>
        <dbReference type="ChEBI" id="CHEBI:15377"/>
        <dbReference type="ChEBI" id="CHEBI:15378"/>
        <dbReference type="ChEBI" id="CHEBI:28868"/>
        <dbReference type="ChEBI" id="CHEBI:57643"/>
        <dbReference type="ChEBI" id="CHEBI:58168"/>
        <dbReference type="EC" id="3.1.1.4"/>
    </reaction>
</comment>
<dbReference type="InterPro" id="IPR003187">
    <property type="entry name" value="PLipase_A1"/>
</dbReference>
<comment type="function">
    <text evidence="20">Hydrolysis of phosphatidylcholine with phospholipase A2 (EC 3.1.1.4) and phospholipase A1 (EC 3.1.1.32) activities.</text>
</comment>
<reference evidence="21 22" key="1">
    <citation type="submission" date="2020-08" db="EMBL/GenBank/DDBJ databases">
        <title>Genomic Encyclopedia of Type Strains, Phase III (KMG-III): the genomes of soil and plant-associated and newly described type strains.</title>
        <authorList>
            <person name="Whitman W."/>
        </authorList>
    </citation>
    <scope>NUCLEOTIDE SEQUENCE [LARGE SCALE GENOMIC DNA]</scope>
    <source>
        <strain evidence="21 22">CECT 8571</strain>
    </source>
</reference>
<evidence type="ECO:0000256" key="12">
    <source>
        <dbReference type="ARBA" id="ARBA00022801"/>
    </source>
</evidence>
<organism evidence="21 22">
    <name type="scientific">Simiduia aestuariiviva</name>
    <dbReference type="NCBI Taxonomy" id="1510459"/>
    <lineage>
        <taxon>Bacteria</taxon>
        <taxon>Pseudomonadati</taxon>
        <taxon>Pseudomonadota</taxon>
        <taxon>Gammaproteobacteria</taxon>
        <taxon>Cellvibrionales</taxon>
        <taxon>Cellvibrionaceae</taxon>
        <taxon>Simiduia</taxon>
    </lineage>
</organism>
<evidence type="ECO:0000256" key="11">
    <source>
        <dbReference type="ARBA" id="ARBA00022729"/>
    </source>
</evidence>
<dbReference type="EC" id="3.1.1.4" evidence="6 20"/>
<evidence type="ECO:0000256" key="10">
    <source>
        <dbReference type="ARBA" id="ARBA00022723"/>
    </source>
</evidence>
<feature type="binding site" description="in dimeric form" evidence="19">
    <location>
        <position position="155"/>
    </location>
    <ligand>
        <name>Ca(2+)</name>
        <dbReference type="ChEBI" id="CHEBI:29108"/>
        <label>1</label>
    </ligand>
</feature>
<comment type="catalytic activity">
    <reaction evidence="1 20">
        <text>a 1,2-diacyl-sn-glycero-3-phosphocholine + H2O = a 2-acyl-sn-glycero-3-phosphocholine + a fatty acid + H(+)</text>
        <dbReference type="Rhea" id="RHEA:18689"/>
        <dbReference type="ChEBI" id="CHEBI:15377"/>
        <dbReference type="ChEBI" id="CHEBI:15378"/>
        <dbReference type="ChEBI" id="CHEBI:28868"/>
        <dbReference type="ChEBI" id="CHEBI:57643"/>
        <dbReference type="ChEBI" id="CHEBI:57875"/>
        <dbReference type="EC" id="3.1.1.32"/>
    </reaction>
</comment>
<evidence type="ECO:0000256" key="19">
    <source>
        <dbReference type="PIRSR" id="PIRSR603187-2"/>
    </source>
</evidence>
<evidence type="ECO:0000256" key="17">
    <source>
        <dbReference type="ARBA" id="ARBA00023237"/>
    </source>
</evidence>
<sequence>MARWLIFLWVLSVPMVHADAMDDCLLDKLKTARNDMELGELRLSCERMLTLQEERVEKQAEGEASPITRRLIAEQETVDNPFELSAYRRNYLLLGSFNDSPNTDVWDQDHPEQAMNNTEVKLQLSFKALVGRGILGADLWAAYTQQSWWQLYLNSAPFRETNYEPEAMLRWDTKLTGGGYTVRALTLGYNHESNGRSGEFSRSWNRIMAAAVIDKGNLVIVPRVWWRIPEDEAEDDNPDIEDYLGVGDLAMAYKWDDQLFTATIKSNFHRHQNRTSVQLDWTFPMGGRFRGYVQYYNGYGESLIDYNHHNHRIGVGILLNDWM</sequence>
<evidence type="ECO:0000256" key="5">
    <source>
        <dbReference type="ARBA" id="ARBA00013179"/>
    </source>
</evidence>
<comment type="caution">
    <text evidence="21">The sequence shown here is derived from an EMBL/GenBank/DDBJ whole genome shotgun (WGS) entry which is preliminary data.</text>
</comment>
<comment type="cofactor">
    <cofactor evidence="20">
        <name>Ca(2+)</name>
        <dbReference type="ChEBI" id="CHEBI:29108"/>
    </cofactor>
    <text evidence="20">Binds 1 Ca(2+) ion per monomer. In the dimeric form the Ca(2+) is bound by different amino acids with binding of each Ca(2+) shared with ligands coming from each monomer. The Ca(2+) ion may have a role in catalysis.</text>
</comment>
<dbReference type="GO" id="GO:0004623">
    <property type="term" value="F:phospholipase A2 activity"/>
    <property type="evidence" value="ECO:0007669"/>
    <property type="project" value="UniProtKB-EC"/>
</dbReference>
<gene>
    <name evidence="21" type="ORF">FHS30_000031</name>
</gene>
<feature type="active site" description="Nucleophile" evidence="18">
    <location>
        <position position="193"/>
    </location>
</feature>
<proteinExistence type="inferred from homology"/>
<evidence type="ECO:0000313" key="22">
    <source>
        <dbReference type="Proteomes" id="UP000559987"/>
    </source>
</evidence>
<evidence type="ECO:0000256" key="8">
    <source>
        <dbReference type="ARBA" id="ARBA00022452"/>
    </source>
</evidence>
<feature type="active site" description="Proton acceptor" evidence="18">
    <location>
        <position position="191"/>
    </location>
</feature>
<dbReference type="GO" id="GO:0005509">
    <property type="term" value="F:calcium ion binding"/>
    <property type="evidence" value="ECO:0007669"/>
    <property type="project" value="TreeGrafter"/>
</dbReference>
<dbReference type="PRINTS" id="PR01486">
    <property type="entry name" value="PHPHLIPASEA1"/>
</dbReference>
<protein>
    <recommendedName>
        <fullName evidence="7 20">Phospholipase A1</fullName>
        <ecNumber evidence="5 20">3.1.1.32</ecNumber>
        <ecNumber evidence="6 20">3.1.1.4</ecNumber>
    </recommendedName>
    <alternativeName>
        <fullName evidence="20">Phosphatidylcholine 1-acylhydrolase</fullName>
    </alternativeName>
</protein>
<keyword evidence="14 20" id="KW-0442">Lipid degradation</keyword>
<evidence type="ECO:0000256" key="1">
    <source>
        <dbReference type="ARBA" id="ARBA00000111"/>
    </source>
</evidence>
<dbReference type="Pfam" id="PF02253">
    <property type="entry name" value="PLA1"/>
    <property type="match status" value="1"/>
</dbReference>
<dbReference type="Gene3D" id="2.40.230.10">
    <property type="entry name" value="Phospholipase A1"/>
    <property type="match status" value="1"/>
</dbReference>
<dbReference type="GO" id="GO:0008970">
    <property type="term" value="F:phospholipase A1 activity"/>
    <property type="evidence" value="ECO:0007669"/>
    <property type="project" value="UniProtKB-EC"/>
</dbReference>
<comment type="subcellular location">
    <subcellularLocation>
        <location evidence="20">Cell outer membrane</location>
        <topology evidence="20">Multi-pass membrane protein</topology>
    </subcellularLocation>
    <text evidence="20">One of the very few enzymes located there.</text>
</comment>
<evidence type="ECO:0000256" key="7">
    <source>
        <dbReference type="ARBA" id="ARBA00021726"/>
    </source>
</evidence>
<dbReference type="AlphaFoldDB" id="A0A839UNA9"/>
<dbReference type="RefSeq" id="WP_246341098.1">
    <property type="nucleotide sequence ID" value="NZ_JACHXZ010000001.1"/>
</dbReference>
<evidence type="ECO:0000256" key="14">
    <source>
        <dbReference type="ARBA" id="ARBA00022963"/>
    </source>
</evidence>
<evidence type="ECO:0000256" key="9">
    <source>
        <dbReference type="ARBA" id="ARBA00022692"/>
    </source>
</evidence>
<keyword evidence="13 19" id="KW-0106">Calcium</keyword>
<dbReference type="SUPFAM" id="SSF56931">
    <property type="entry name" value="Outer membrane phospholipase A (OMPLA)"/>
    <property type="match status" value="1"/>
</dbReference>
<evidence type="ECO:0000256" key="6">
    <source>
        <dbReference type="ARBA" id="ARBA00013278"/>
    </source>
</evidence>
<feature type="binding site" description="in dimeric form" evidence="19">
    <location>
        <position position="201"/>
    </location>
    <ligand>
        <name>Ca(2+)</name>
        <dbReference type="ChEBI" id="CHEBI:29108"/>
        <label>1</label>
    </ligand>
</feature>
<dbReference type="PANTHER" id="PTHR40457:SF1">
    <property type="entry name" value="PHOSPHOLIPASE A1"/>
    <property type="match status" value="1"/>
</dbReference>
<comment type="subunit">
    <text evidence="4 20">Homodimer; dimerization is reversible, and the dimeric form is the active one.</text>
</comment>
<dbReference type="Proteomes" id="UP000559987">
    <property type="component" value="Unassembled WGS sequence"/>
</dbReference>
<evidence type="ECO:0000256" key="15">
    <source>
        <dbReference type="ARBA" id="ARBA00023098"/>
    </source>
</evidence>
<keyword evidence="11 20" id="KW-0732">Signal</keyword>
<keyword evidence="16" id="KW-0472">Membrane</keyword>
<evidence type="ECO:0000256" key="4">
    <source>
        <dbReference type="ARBA" id="ARBA00011702"/>
    </source>
</evidence>
<dbReference type="InterPro" id="IPR036541">
    <property type="entry name" value="PLipase_A1_sf"/>
</dbReference>
<evidence type="ECO:0000256" key="3">
    <source>
        <dbReference type="ARBA" id="ARBA00010525"/>
    </source>
</evidence>
<feature type="chain" id="PRO_5033105094" description="Phospholipase A1" evidence="20">
    <location>
        <begin position="19"/>
        <end position="323"/>
    </location>
</feature>
<evidence type="ECO:0000256" key="18">
    <source>
        <dbReference type="PIRSR" id="PIRSR603187-1"/>
    </source>
</evidence>
<evidence type="ECO:0000256" key="16">
    <source>
        <dbReference type="ARBA" id="ARBA00023136"/>
    </source>
</evidence>
<evidence type="ECO:0000256" key="2">
    <source>
        <dbReference type="ARBA" id="ARBA00001604"/>
    </source>
</evidence>
<keyword evidence="22" id="KW-1185">Reference proteome</keyword>
<evidence type="ECO:0000256" key="13">
    <source>
        <dbReference type="ARBA" id="ARBA00022837"/>
    </source>
</evidence>
<evidence type="ECO:0000313" key="21">
    <source>
        <dbReference type="EMBL" id="MBB3166855.1"/>
    </source>
</evidence>
<dbReference type="GO" id="GO:0016042">
    <property type="term" value="P:lipid catabolic process"/>
    <property type="evidence" value="ECO:0007669"/>
    <property type="project" value="UniProtKB-KW"/>
</dbReference>
<keyword evidence="8" id="KW-1134">Transmembrane beta strand</keyword>
<dbReference type="GO" id="GO:0009279">
    <property type="term" value="C:cell outer membrane"/>
    <property type="evidence" value="ECO:0007669"/>
    <property type="project" value="UniProtKB-SubCell"/>
</dbReference>
<dbReference type="EC" id="3.1.1.32" evidence="5 20"/>
<feature type="binding site" description="in dimeric form" evidence="19">
    <location>
        <position position="236"/>
    </location>
    <ligand>
        <name>Ca(2+)</name>
        <dbReference type="ChEBI" id="CHEBI:29108"/>
        <label>1</label>
    </ligand>
</feature>
<keyword evidence="15 20" id="KW-0443">Lipid metabolism</keyword>
<feature type="signal peptide" evidence="20">
    <location>
        <begin position="1"/>
        <end position="18"/>
    </location>
</feature>